<name>A0A1M4ZEW3_9CLOT</name>
<protein>
    <submittedName>
        <fullName evidence="1">Uncharacterized protein</fullName>
    </submittedName>
</protein>
<sequence>MNFEEALRYELNSIDEIKNKIYPLYAPQEVISPFLVYKKTMLKYLMTIDGRLNGIEAEYGLVLITKTYAEAQNISKKIMDVVFDMFARNIGDNGPYIQAIEIVNLGDEYEYETECFRTNFKIEVKY</sequence>
<evidence type="ECO:0000313" key="1">
    <source>
        <dbReference type="EMBL" id="SHF16332.1"/>
    </source>
</evidence>
<gene>
    <name evidence="1" type="ORF">SAMN02746091_01896</name>
</gene>
<dbReference type="Proteomes" id="UP000184423">
    <property type="component" value="Unassembled WGS sequence"/>
</dbReference>
<proteinExistence type="predicted"/>
<reference evidence="2" key="1">
    <citation type="submission" date="2016-11" db="EMBL/GenBank/DDBJ databases">
        <authorList>
            <person name="Varghese N."/>
            <person name="Submissions S."/>
        </authorList>
    </citation>
    <scope>NUCLEOTIDE SEQUENCE [LARGE SCALE GENOMIC DNA]</scope>
    <source>
        <strain evidence="2">DSM 10124</strain>
    </source>
</reference>
<dbReference type="RefSeq" id="WP_073249278.1">
    <property type="nucleotide sequence ID" value="NZ_FQVG01000039.1"/>
</dbReference>
<evidence type="ECO:0000313" key="2">
    <source>
        <dbReference type="Proteomes" id="UP000184423"/>
    </source>
</evidence>
<dbReference type="AlphaFoldDB" id="A0A1M4ZEW3"/>
<dbReference type="EMBL" id="FQVG01000039">
    <property type="protein sequence ID" value="SHF16332.1"/>
    <property type="molecule type" value="Genomic_DNA"/>
</dbReference>
<organism evidence="1 2">
    <name type="scientific">Caloramator proteoclasticus DSM 10124</name>
    <dbReference type="NCBI Taxonomy" id="1121262"/>
    <lineage>
        <taxon>Bacteria</taxon>
        <taxon>Bacillati</taxon>
        <taxon>Bacillota</taxon>
        <taxon>Clostridia</taxon>
        <taxon>Eubacteriales</taxon>
        <taxon>Clostridiaceae</taxon>
        <taxon>Caloramator</taxon>
    </lineage>
</organism>
<accession>A0A1M4ZEW3</accession>
<keyword evidence="2" id="KW-1185">Reference proteome</keyword>